<dbReference type="GO" id="GO:0030010">
    <property type="term" value="P:establishment of cell polarity"/>
    <property type="evidence" value="ECO:0007669"/>
    <property type="project" value="TreeGrafter"/>
</dbReference>
<dbReference type="GO" id="GO:0005576">
    <property type="term" value="C:extracellular region"/>
    <property type="evidence" value="ECO:0007669"/>
    <property type="project" value="TreeGrafter"/>
</dbReference>
<feature type="compositionally biased region" description="Low complexity" evidence="1">
    <location>
        <begin position="404"/>
        <end position="433"/>
    </location>
</feature>
<evidence type="ECO:0000313" key="4">
    <source>
        <dbReference type="Proteomes" id="UP000800097"/>
    </source>
</evidence>
<feature type="compositionally biased region" description="Low complexity" evidence="1">
    <location>
        <begin position="78"/>
        <end position="106"/>
    </location>
</feature>
<evidence type="ECO:0000313" key="3">
    <source>
        <dbReference type="EMBL" id="KAF2275648.1"/>
    </source>
</evidence>
<dbReference type="RefSeq" id="XP_033653187.1">
    <property type="nucleotide sequence ID" value="XM_033795677.1"/>
</dbReference>
<organism evidence="3 4">
    <name type="scientific">Westerdykella ornata</name>
    <dbReference type="NCBI Taxonomy" id="318751"/>
    <lineage>
        <taxon>Eukaryota</taxon>
        <taxon>Fungi</taxon>
        <taxon>Dikarya</taxon>
        <taxon>Ascomycota</taxon>
        <taxon>Pezizomycotina</taxon>
        <taxon>Dothideomycetes</taxon>
        <taxon>Pleosporomycetidae</taxon>
        <taxon>Pleosporales</taxon>
        <taxon>Sporormiaceae</taxon>
        <taxon>Westerdykella</taxon>
    </lineage>
</organism>
<gene>
    <name evidence="3" type="ORF">EI97DRAFT_378694</name>
</gene>
<dbReference type="GO" id="GO:0001402">
    <property type="term" value="P:signal transduction involved in filamentous growth"/>
    <property type="evidence" value="ECO:0007669"/>
    <property type="project" value="TreeGrafter"/>
</dbReference>
<evidence type="ECO:0000256" key="2">
    <source>
        <dbReference type="SAM" id="Phobius"/>
    </source>
</evidence>
<sequence>MPAPGPQETAGHPRYYFPRHIKRQIVTNSTTPPASTSSSSLSSKSSTASNLNARQSTTEKNTFFESLVSLFESQSFADQSSSAQASEDTVQGGPQSPSPTVSSTQPFGTGVQNAPVLVQPPSSTYTPPAPIPTATATNSETTFNVGTQIIQEPSTVLPPSATASGIPSDLPKMIQPPTGIPAQPRDSFLGQIGFKWPLNYPFVAANDGGNQIFEYLPPAISDALNLTRDEVVMHGLKPWDTTLTQGFITTLALFYIPADLNGTLAAQLRNPAAAFWHNKNQTVNDLTSLINTAIPLPAGPAAPAGQVPLSGDPGAAPSGYVAGGGPVGGDMDANRKVNPTSAGIATGAVMGAIAYGAAMFFVARRYRNKRLGHKRTSSVANTSRNTYSSLQAGAAFMSGGRGPGRLTPGGRDSRGSRGSSSSQGRSIRTQQISAPVMAENSLGWN</sequence>
<keyword evidence="2" id="KW-0812">Transmembrane</keyword>
<dbReference type="EMBL" id="ML986496">
    <property type="protein sequence ID" value="KAF2275648.1"/>
    <property type="molecule type" value="Genomic_DNA"/>
</dbReference>
<feature type="transmembrane region" description="Helical" evidence="2">
    <location>
        <begin position="342"/>
        <end position="363"/>
    </location>
</feature>
<name>A0A6A6JI69_WESOR</name>
<keyword evidence="2" id="KW-1133">Transmembrane helix</keyword>
<feature type="region of interest" description="Disordered" evidence="1">
    <location>
        <begin position="394"/>
        <end position="445"/>
    </location>
</feature>
<dbReference type="GO" id="GO:0005886">
    <property type="term" value="C:plasma membrane"/>
    <property type="evidence" value="ECO:0007669"/>
    <property type="project" value="InterPro"/>
</dbReference>
<feature type="region of interest" description="Disordered" evidence="1">
    <location>
        <begin position="1"/>
        <end position="58"/>
    </location>
</feature>
<dbReference type="AlphaFoldDB" id="A0A6A6JI69"/>
<dbReference type="GeneID" id="54548852"/>
<dbReference type="GO" id="GO:0005034">
    <property type="term" value="F:osmosensor activity"/>
    <property type="evidence" value="ECO:0007669"/>
    <property type="project" value="InterPro"/>
</dbReference>
<reference evidence="3" key="1">
    <citation type="journal article" date="2020" name="Stud. Mycol.">
        <title>101 Dothideomycetes genomes: a test case for predicting lifestyles and emergence of pathogens.</title>
        <authorList>
            <person name="Haridas S."/>
            <person name="Albert R."/>
            <person name="Binder M."/>
            <person name="Bloem J."/>
            <person name="Labutti K."/>
            <person name="Salamov A."/>
            <person name="Andreopoulos B."/>
            <person name="Baker S."/>
            <person name="Barry K."/>
            <person name="Bills G."/>
            <person name="Bluhm B."/>
            <person name="Cannon C."/>
            <person name="Castanera R."/>
            <person name="Culley D."/>
            <person name="Daum C."/>
            <person name="Ezra D."/>
            <person name="Gonzalez J."/>
            <person name="Henrissat B."/>
            <person name="Kuo A."/>
            <person name="Liang C."/>
            <person name="Lipzen A."/>
            <person name="Lutzoni F."/>
            <person name="Magnuson J."/>
            <person name="Mondo S."/>
            <person name="Nolan M."/>
            <person name="Ohm R."/>
            <person name="Pangilinan J."/>
            <person name="Park H.-J."/>
            <person name="Ramirez L."/>
            <person name="Alfaro M."/>
            <person name="Sun H."/>
            <person name="Tritt A."/>
            <person name="Yoshinaga Y."/>
            <person name="Zwiers L.-H."/>
            <person name="Turgeon B."/>
            <person name="Goodwin S."/>
            <person name="Spatafora J."/>
            <person name="Crous P."/>
            <person name="Grigoriev I."/>
        </authorList>
    </citation>
    <scope>NUCLEOTIDE SEQUENCE</scope>
    <source>
        <strain evidence="3">CBS 379.55</strain>
    </source>
</reference>
<evidence type="ECO:0008006" key="5">
    <source>
        <dbReference type="Google" id="ProtNLM"/>
    </source>
</evidence>
<proteinExistence type="predicted"/>
<dbReference type="PANTHER" id="PTHR35778">
    <property type="entry name" value="SIGNALING MUCIN HKR1-RELATED"/>
    <property type="match status" value="1"/>
</dbReference>
<dbReference type="GO" id="GO:0030427">
    <property type="term" value="C:site of polarized growth"/>
    <property type="evidence" value="ECO:0007669"/>
    <property type="project" value="TreeGrafter"/>
</dbReference>
<protein>
    <recommendedName>
        <fullName evidence="5">Basic proline-rich protein</fullName>
    </recommendedName>
</protein>
<dbReference type="InterPro" id="IPR039295">
    <property type="entry name" value="MSB2"/>
</dbReference>
<dbReference type="GO" id="GO:0007232">
    <property type="term" value="P:osmosensory signaling pathway via Sho1 osmosensor"/>
    <property type="evidence" value="ECO:0007669"/>
    <property type="project" value="InterPro"/>
</dbReference>
<feature type="compositionally biased region" description="Low complexity" evidence="1">
    <location>
        <begin position="27"/>
        <end position="51"/>
    </location>
</feature>
<dbReference type="PANTHER" id="PTHR35778:SF1">
    <property type="entry name" value="SIGNALING MUCIN HKR1-RELATED"/>
    <property type="match status" value="1"/>
</dbReference>
<dbReference type="OrthoDB" id="3366093at2759"/>
<evidence type="ECO:0000256" key="1">
    <source>
        <dbReference type="SAM" id="MobiDB-lite"/>
    </source>
</evidence>
<keyword evidence="4" id="KW-1185">Reference proteome</keyword>
<dbReference type="Proteomes" id="UP000800097">
    <property type="component" value="Unassembled WGS sequence"/>
</dbReference>
<keyword evidence="2" id="KW-0472">Membrane</keyword>
<dbReference type="GO" id="GO:0006972">
    <property type="term" value="P:hyperosmotic response"/>
    <property type="evidence" value="ECO:0007669"/>
    <property type="project" value="TreeGrafter"/>
</dbReference>
<accession>A0A6A6JI69</accession>
<feature type="region of interest" description="Disordered" evidence="1">
    <location>
        <begin position="78"/>
        <end position="115"/>
    </location>
</feature>
<dbReference type="GO" id="GO:0009986">
    <property type="term" value="C:cell surface"/>
    <property type="evidence" value="ECO:0007669"/>
    <property type="project" value="TreeGrafter"/>
</dbReference>
<dbReference type="GO" id="GO:0031505">
    <property type="term" value="P:fungal-type cell wall organization"/>
    <property type="evidence" value="ECO:0007669"/>
    <property type="project" value="TreeGrafter"/>
</dbReference>